<dbReference type="AlphaFoldDB" id="A0A2K5KXX6"/>
<organism evidence="1 2">
    <name type="scientific">Cercocebus atys</name>
    <name type="common">Sooty mangabey</name>
    <name type="synonym">Cercocebus torquatus atys</name>
    <dbReference type="NCBI Taxonomy" id="9531"/>
    <lineage>
        <taxon>Eukaryota</taxon>
        <taxon>Metazoa</taxon>
        <taxon>Chordata</taxon>
        <taxon>Craniata</taxon>
        <taxon>Vertebrata</taxon>
        <taxon>Euteleostomi</taxon>
        <taxon>Mammalia</taxon>
        <taxon>Eutheria</taxon>
        <taxon>Euarchontoglires</taxon>
        <taxon>Primates</taxon>
        <taxon>Haplorrhini</taxon>
        <taxon>Catarrhini</taxon>
        <taxon>Cercopithecidae</taxon>
        <taxon>Cercopithecinae</taxon>
        <taxon>Cercocebus</taxon>
    </lineage>
</organism>
<dbReference type="Proteomes" id="UP000233060">
    <property type="component" value="Unassembled WGS sequence"/>
</dbReference>
<sequence length="102" mass="12189">MQSLLDHIFFVVVHDSCCLGLKVKRCWILFLSNVFHHLDKDLECSIGKPKNLYYCGDISCWMIFNIDTMYFIKQKPLPKLSKVSRTWLHHVYTMVFFISFQH</sequence>
<evidence type="ECO:0000313" key="1">
    <source>
        <dbReference type="Ensembl" id="ENSCATP00000005540.1"/>
    </source>
</evidence>
<reference evidence="1" key="2">
    <citation type="submission" date="2025-09" db="UniProtKB">
        <authorList>
            <consortium name="Ensembl"/>
        </authorList>
    </citation>
    <scope>IDENTIFICATION</scope>
</reference>
<keyword evidence="2" id="KW-1185">Reference proteome</keyword>
<dbReference type="Bgee" id="ENSCATG00000018107">
    <property type="expression patterns" value="Expressed in frontal cortex and 4 other cell types or tissues"/>
</dbReference>
<name>A0A2K5KXX6_CERAT</name>
<proteinExistence type="predicted"/>
<evidence type="ECO:0000313" key="2">
    <source>
        <dbReference type="Proteomes" id="UP000233060"/>
    </source>
</evidence>
<reference evidence="1" key="1">
    <citation type="submission" date="2025-08" db="UniProtKB">
        <authorList>
            <consortium name="Ensembl"/>
        </authorList>
    </citation>
    <scope>IDENTIFICATION</scope>
</reference>
<dbReference type="Ensembl" id="ENSCATT00000020754.1">
    <property type="protein sequence ID" value="ENSCATP00000005540.1"/>
    <property type="gene ID" value="ENSCATG00000018107.1"/>
</dbReference>
<accession>A0A2K5KXX6</accession>
<dbReference type="GeneTree" id="ENSGT00910000147310"/>
<dbReference type="OMA" id="MYFIKQK"/>
<protein>
    <submittedName>
        <fullName evidence="1">Uncharacterized protein</fullName>
    </submittedName>
</protein>